<dbReference type="GO" id="GO:0005840">
    <property type="term" value="C:ribosome"/>
    <property type="evidence" value="ECO:0007669"/>
    <property type="project" value="UniProtKB-KW"/>
</dbReference>
<dbReference type="STRING" id="152573.SAMN04488051_103397"/>
<keyword evidence="5" id="KW-1185">Reference proteome</keyword>
<dbReference type="SUPFAM" id="SSF55729">
    <property type="entry name" value="Acyl-CoA N-acyltransferases (Nat)"/>
    <property type="match status" value="1"/>
</dbReference>
<evidence type="ECO:0000259" key="3">
    <source>
        <dbReference type="PROSITE" id="PS51186"/>
    </source>
</evidence>
<dbReference type="Pfam" id="PF00583">
    <property type="entry name" value="Acetyltransf_1"/>
    <property type="match status" value="1"/>
</dbReference>
<keyword evidence="1" id="KW-0808">Transferase</keyword>
<proteinExistence type="predicted"/>
<accession>A0A1H4BJX1</accession>
<dbReference type="GO" id="GO:0016747">
    <property type="term" value="F:acyltransferase activity, transferring groups other than amino-acyl groups"/>
    <property type="evidence" value="ECO:0007669"/>
    <property type="project" value="InterPro"/>
</dbReference>
<dbReference type="PANTHER" id="PTHR43420:SF47">
    <property type="entry name" value="N-ACETYLTRANSFERASE DOMAIN-CONTAINING PROTEIN"/>
    <property type="match status" value="1"/>
</dbReference>
<protein>
    <submittedName>
        <fullName evidence="4">Ribosomal protein S18 acetylase RimI</fullName>
    </submittedName>
</protein>
<dbReference type="RefSeq" id="WP_425426615.1">
    <property type="nucleotide sequence ID" value="NZ_FNRM01000003.1"/>
</dbReference>
<dbReference type="PANTHER" id="PTHR43420">
    <property type="entry name" value="ACETYLTRANSFERASE"/>
    <property type="match status" value="1"/>
</dbReference>
<dbReference type="InterPro" id="IPR050680">
    <property type="entry name" value="YpeA/RimI_acetyltransf"/>
</dbReference>
<dbReference type="EMBL" id="FNRM01000003">
    <property type="protein sequence ID" value="SEA48396.1"/>
    <property type="molecule type" value="Genomic_DNA"/>
</dbReference>
<feature type="domain" description="N-acetyltransferase" evidence="3">
    <location>
        <begin position="2"/>
        <end position="159"/>
    </location>
</feature>
<dbReference type="PROSITE" id="PS51186">
    <property type="entry name" value="GNAT"/>
    <property type="match status" value="1"/>
</dbReference>
<keyword evidence="2" id="KW-0012">Acyltransferase</keyword>
<evidence type="ECO:0000313" key="4">
    <source>
        <dbReference type="EMBL" id="SEA48396.1"/>
    </source>
</evidence>
<dbReference type="CDD" id="cd04301">
    <property type="entry name" value="NAT_SF"/>
    <property type="match status" value="1"/>
</dbReference>
<evidence type="ECO:0000256" key="1">
    <source>
        <dbReference type="ARBA" id="ARBA00022679"/>
    </source>
</evidence>
<sequence>MIDVRPVNYRDPQQASQLVYLLNQYALDPMGGAEPLAEQVQAELVSKLAERSDTFSFIAYEDGEPVGLINCVEGFSTFAARPLLNIHDIAVVAASRGKGISTLLLKAAEQLAQARNCCKLTLEVLEGNTVAKASYQKFGFAGYELDPAMGQAVFWQKKL</sequence>
<dbReference type="Gene3D" id="3.40.630.30">
    <property type="match status" value="1"/>
</dbReference>
<keyword evidence="4" id="KW-0689">Ribosomal protein</keyword>
<evidence type="ECO:0000256" key="2">
    <source>
        <dbReference type="ARBA" id="ARBA00023315"/>
    </source>
</evidence>
<dbReference type="AlphaFoldDB" id="A0A1H4BJX1"/>
<keyword evidence="4" id="KW-0687">Ribonucleoprotein</keyword>
<reference evidence="4 5" key="1">
    <citation type="submission" date="2016-10" db="EMBL/GenBank/DDBJ databases">
        <authorList>
            <person name="de Groot N.N."/>
        </authorList>
    </citation>
    <scope>NUCLEOTIDE SEQUENCE [LARGE SCALE GENOMIC DNA]</scope>
    <source>
        <strain evidence="4 5">CGMCC 1.3430</strain>
    </source>
</reference>
<organism evidence="4 5">
    <name type="scientific">Alkalimonas amylolytica</name>
    <dbReference type="NCBI Taxonomy" id="152573"/>
    <lineage>
        <taxon>Bacteria</taxon>
        <taxon>Pseudomonadati</taxon>
        <taxon>Pseudomonadota</taxon>
        <taxon>Gammaproteobacteria</taxon>
        <taxon>Alkalimonas</taxon>
    </lineage>
</organism>
<gene>
    <name evidence="4" type="ORF">SAMN04488051_103397</name>
</gene>
<dbReference type="InterPro" id="IPR000182">
    <property type="entry name" value="GNAT_dom"/>
</dbReference>
<dbReference type="Proteomes" id="UP000198773">
    <property type="component" value="Unassembled WGS sequence"/>
</dbReference>
<evidence type="ECO:0000313" key="5">
    <source>
        <dbReference type="Proteomes" id="UP000198773"/>
    </source>
</evidence>
<dbReference type="InterPro" id="IPR016181">
    <property type="entry name" value="Acyl_CoA_acyltransferase"/>
</dbReference>
<name>A0A1H4BJX1_ALKAM</name>